<feature type="compositionally biased region" description="Polar residues" evidence="6">
    <location>
        <begin position="492"/>
        <end position="503"/>
    </location>
</feature>
<feature type="repeat" description="ANK" evidence="5">
    <location>
        <begin position="46"/>
        <end position="78"/>
    </location>
</feature>
<keyword evidence="3" id="KW-1009">Hearing</keyword>
<feature type="compositionally biased region" description="Pro residues" evidence="6">
    <location>
        <begin position="150"/>
        <end position="160"/>
    </location>
</feature>
<dbReference type="PROSITE" id="PS50297">
    <property type="entry name" value="ANK_REP_REGION"/>
    <property type="match status" value="2"/>
</dbReference>
<sequence>ASFTDLDLSCHDKDGATALHFAASEGHHRIVERLLLMGAKVLKDLWGGTPLHDAAENGELECCRVLLNNHISPLERDSDGFTAVDLAEYNGYHDCANFLRNTNAHQSADIVLIEEERTLFSTADPYQDIKDLSCELGHSGRMENSKPVNEVPPQPRPSPAYPDNSSALPASSQAKRAGAGTIQVASTGRIVTSFNMRKHLEEEEALLSHKTMRSLRQAGITAVFTGQTINKGQNGIVPLAALEANLADIDSLIPTHDENGRPIAEWKRQVMVRKLQARLQDEDIHSRKDNSDQHIEVDGWRYSQVHNVILGPFGELLTEDDLVYLEGQIETISLQKRCQAYELELARLAEELRTILPAPIVNITVNTQSQQLPNMEESLPLPVWYSRISNIVKSMSLLLTNISETNSEDGISKMPNTDLASVFTYQPEKQSSIKGRRQKVEMEIQQSGVSVRNLRSNFEGQIGNIYPFAGLLNNTSDTRQLPASTNRKEQPVGTTQSTDMNHINDNGIKCQQAPGRDGNKVVETTCLRKERIVVLFLSHWKRSAYAISMRAKMKQELGTLTGEGITAPVSKPGARSLYHLYRQRTTIDKMIGNWKRIASGVPSRQIRSLQRKHVTYSPEQFLPRVDGAPVAYDSLTLDLFMLGYFHILEQDLPAEERKMRHLLCFEVFDHVGNFSWETVRDFHQAVLREIEAGRREWKDGFEDIKTQYFGKRENGISVKNSSTGVKAVPQVIIENTISIDGGHPSRDGSNDFSMFSNDEICKYIDRSFTFWKEKEAELFDF</sequence>
<evidence type="ECO:0000313" key="8">
    <source>
        <dbReference type="Proteomes" id="UP001558613"/>
    </source>
</evidence>
<feature type="region of interest" description="Disordered" evidence="6">
    <location>
        <begin position="477"/>
        <end position="503"/>
    </location>
</feature>
<evidence type="ECO:0008006" key="9">
    <source>
        <dbReference type="Google" id="ProtNLM"/>
    </source>
</evidence>
<dbReference type="InterPro" id="IPR052420">
    <property type="entry name" value="Espin/Espin-like"/>
</dbReference>
<feature type="region of interest" description="Disordered" evidence="6">
    <location>
        <begin position="137"/>
        <end position="181"/>
    </location>
</feature>
<evidence type="ECO:0000256" key="5">
    <source>
        <dbReference type="PROSITE-ProRule" id="PRU00023"/>
    </source>
</evidence>
<dbReference type="Gene3D" id="1.25.40.20">
    <property type="entry name" value="Ankyrin repeat-containing domain"/>
    <property type="match status" value="2"/>
</dbReference>
<evidence type="ECO:0000256" key="3">
    <source>
        <dbReference type="ARBA" id="ARBA00022740"/>
    </source>
</evidence>
<dbReference type="Proteomes" id="UP001558613">
    <property type="component" value="Unassembled WGS sequence"/>
</dbReference>
<keyword evidence="2" id="KW-0677">Repeat</keyword>
<feature type="repeat" description="ANK" evidence="5">
    <location>
        <begin position="14"/>
        <end position="41"/>
    </location>
</feature>
<dbReference type="EMBL" id="JAYMGO010000002">
    <property type="protein sequence ID" value="KAL1280219.1"/>
    <property type="molecule type" value="Genomic_DNA"/>
</dbReference>
<evidence type="ECO:0000256" key="6">
    <source>
        <dbReference type="SAM" id="MobiDB-lite"/>
    </source>
</evidence>
<evidence type="ECO:0000256" key="2">
    <source>
        <dbReference type="ARBA" id="ARBA00022737"/>
    </source>
</evidence>
<dbReference type="SUPFAM" id="SSF48403">
    <property type="entry name" value="Ankyrin repeat"/>
    <property type="match status" value="1"/>
</dbReference>
<accession>A0ABR3NTE4</accession>
<evidence type="ECO:0000256" key="4">
    <source>
        <dbReference type="ARBA" id="ARBA00023043"/>
    </source>
</evidence>
<name>A0ABR3NTE4_9TELE</name>
<organism evidence="7 8">
    <name type="scientific">Cirrhinus molitorella</name>
    <name type="common">mud carp</name>
    <dbReference type="NCBI Taxonomy" id="172907"/>
    <lineage>
        <taxon>Eukaryota</taxon>
        <taxon>Metazoa</taxon>
        <taxon>Chordata</taxon>
        <taxon>Craniata</taxon>
        <taxon>Vertebrata</taxon>
        <taxon>Euteleostomi</taxon>
        <taxon>Actinopterygii</taxon>
        <taxon>Neopterygii</taxon>
        <taxon>Teleostei</taxon>
        <taxon>Ostariophysi</taxon>
        <taxon>Cypriniformes</taxon>
        <taxon>Cyprinidae</taxon>
        <taxon>Labeoninae</taxon>
        <taxon>Labeonini</taxon>
        <taxon>Cirrhinus</taxon>
    </lineage>
</organism>
<comment type="subcellular location">
    <subcellularLocation>
        <location evidence="1">Cell projection</location>
        <location evidence="1">Stereocilium</location>
    </subcellularLocation>
</comment>
<evidence type="ECO:0000256" key="1">
    <source>
        <dbReference type="ARBA" id="ARBA00004645"/>
    </source>
</evidence>
<proteinExistence type="predicted"/>
<dbReference type="PANTHER" id="PTHR24153:SF0">
    <property type="entry name" value="ESPIN-LIKE PROTEIN"/>
    <property type="match status" value="1"/>
</dbReference>
<feature type="non-terminal residue" evidence="7">
    <location>
        <position position="1"/>
    </location>
</feature>
<reference evidence="7 8" key="1">
    <citation type="submission" date="2023-09" db="EMBL/GenBank/DDBJ databases">
        <authorList>
            <person name="Wang M."/>
        </authorList>
    </citation>
    <scope>NUCLEOTIDE SEQUENCE [LARGE SCALE GENOMIC DNA]</scope>
    <source>
        <strain evidence="7">GT-2023</strain>
        <tissue evidence="7">Liver</tissue>
    </source>
</reference>
<dbReference type="PROSITE" id="PS50088">
    <property type="entry name" value="ANK_REPEAT"/>
    <property type="match status" value="2"/>
</dbReference>
<dbReference type="Pfam" id="PF12796">
    <property type="entry name" value="Ank_2"/>
    <property type="match status" value="1"/>
</dbReference>
<dbReference type="InterPro" id="IPR002110">
    <property type="entry name" value="Ankyrin_rpt"/>
</dbReference>
<feature type="compositionally biased region" description="Polar residues" evidence="6">
    <location>
        <begin position="163"/>
        <end position="174"/>
    </location>
</feature>
<gene>
    <name evidence="7" type="ORF">QQF64_014819</name>
</gene>
<keyword evidence="4 5" id="KW-0040">ANK repeat</keyword>
<protein>
    <recommendedName>
        <fullName evidence="9">Espin like a</fullName>
    </recommendedName>
</protein>
<keyword evidence="8" id="KW-1185">Reference proteome</keyword>
<comment type="caution">
    <text evidence="7">The sequence shown here is derived from an EMBL/GenBank/DDBJ whole genome shotgun (WGS) entry which is preliminary data.</text>
</comment>
<evidence type="ECO:0000313" key="7">
    <source>
        <dbReference type="EMBL" id="KAL1280219.1"/>
    </source>
</evidence>
<dbReference type="SMART" id="SM00248">
    <property type="entry name" value="ANK"/>
    <property type="match status" value="3"/>
</dbReference>
<dbReference type="InterPro" id="IPR036770">
    <property type="entry name" value="Ankyrin_rpt-contain_sf"/>
</dbReference>
<dbReference type="PANTHER" id="PTHR24153">
    <property type="entry name" value="ESPIN"/>
    <property type="match status" value="1"/>
</dbReference>